<proteinExistence type="predicted"/>
<comment type="caution">
    <text evidence="3">The sequence shown here is derived from an EMBL/GenBank/DDBJ whole genome shotgun (WGS) entry which is preliminary data.</text>
</comment>
<reference evidence="3" key="1">
    <citation type="submission" date="2018-10" db="EMBL/GenBank/DDBJ databases">
        <title>Effector identification in a new, highly contiguous assembly of the strawberry crown rot pathogen Phytophthora cactorum.</title>
        <authorList>
            <person name="Armitage A.D."/>
            <person name="Nellist C.F."/>
            <person name="Bates H."/>
            <person name="Vickerstaff R.J."/>
            <person name="Harrison R.J."/>
        </authorList>
    </citation>
    <scope>NUCLEOTIDE SEQUENCE</scope>
    <source>
        <strain evidence="1">15-7</strain>
        <strain evidence="2">4032</strain>
        <strain evidence="3">4040</strain>
        <strain evidence="4">P415</strain>
        <strain evidence="5">P421</strain>
    </source>
</reference>
<dbReference type="EMBL" id="RCMG01001822">
    <property type="protein sequence ID" value="KAG2819339.1"/>
    <property type="molecule type" value="Genomic_DNA"/>
</dbReference>
<dbReference type="EMBL" id="RCMK01001907">
    <property type="protein sequence ID" value="KAG2887043.1"/>
    <property type="molecule type" value="Genomic_DNA"/>
</dbReference>
<dbReference type="VEuPathDB" id="FungiDB:PC110_g4609"/>
<evidence type="ECO:0000313" key="6">
    <source>
        <dbReference type="Proteomes" id="UP000736787"/>
    </source>
</evidence>
<dbReference type="EMBL" id="RCML01001907">
    <property type="protein sequence ID" value="KAG2959822.1"/>
    <property type="molecule type" value="Genomic_DNA"/>
</dbReference>
<dbReference type="AlphaFoldDB" id="A0A8T1ATR1"/>
<dbReference type="EMBL" id="RCMV01000674">
    <property type="protein sequence ID" value="KAG3214042.1"/>
    <property type="molecule type" value="Genomic_DNA"/>
</dbReference>
<gene>
    <name evidence="1" type="ORF">PC113_g22743</name>
    <name evidence="2" type="ORF">PC115_g23592</name>
    <name evidence="3" type="ORF">PC117_g25254</name>
    <name evidence="4" type="ORF">PC118_g22824</name>
    <name evidence="5" type="ORF">PC129_g15033</name>
</gene>
<evidence type="ECO:0000313" key="2">
    <source>
        <dbReference type="EMBL" id="KAG2876556.1"/>
    </source>
</evidence>
<evidence type="ECO:0000313" key="4">
    <source>
        <dbReference type="EMBL" id="KAG2959822.1"/>
    </source>
</evidence>
<dbReference type="Proteomes" id="UP000735874">
    <property type="component" value="Unassembled WGS sequence"/>
</dbReference>
<sequence length="103" mass="12040">MWEYLEVCMQRENAALILAAVVDKFGMYLAFKEGRKGQLLVRHSVMQYYRQAKNWLLEKFPQHRVAIEKTLLTKGQVLKRYCMKRESGAFVNKAPACTKKALK</sequence>
<evidence type="ECO:0000313" key="3">
    <source>
        <dbReference type="EMBL" id="KAG2887043.1"/>
    </source>
</evidence>
<evidence type="ECO:0000313" key="5">
    <source>
        <dbReference type="EMBL" id="KAG3214042.1"/>
    </source>
</evidence>
<dbReference type="EMBL" id="RCMI01002433">
    <property type="protein sequence ID" value="KAG2876556.1"/>
    <property type="molecule type" value="Genomic_DNA"/>
</dbReference>
<accession>A0A8T1ATR1</accession>
<dbReference type="Proteomes" id="UP000774804">
    <property type="component" value="Unassembled WGS sequence"/>
</dbReference>
<dbReference type="Proteomes" id="UP000697107">
    <property type="component" value="Unassembled WGS sequence"/>
</dbReference>
<organism evidence="3 6">
    <name type="scientific">Phytophthora cactorum</name>
    <dbReference type="NCBI Taxonomy" id="29920"/>
    <lineage>
        <taxon>Eukaryota</taxon>
        <taxon>Sar</taxon>
        <taxon>Stramenopiles</taxon>
        <taxon>Oomycota</taxon>
        <taxon>Peronosporomycetes</taxon>
        <taxon>Peronosporales</taxon>
        <taxon>Peronosporaceae</taxon>
        <taxon>Phytophthora</taxon>
    </lineage>
</organism>
<dbReference type="Proteomes" id="UP000736787">
    <property type="component" value="Unassembled WGS sequence"/>
</dbReference>
<protein>
    <submittedName>
        <fullName evidence="3">Uncharacterized protein</fullName>
    </submittedName>
</protein>
<evidence type="ECO:0000313" key="1">
    <source>
        <dbReference type="EMBL" id="KAG2819339.1"/>
    </source>
</evidence>
<dbReference type="Proteomes" id="UP000760860">
    <property type="component" value="Unassembled WGS sequence"/>
</dbReference>
<name>A0A8T1ATR1_9STRA</name>